<dbReference type="Proteomes" id="UP000000589">
    <property type="component" value="Chromosome 16"/>
</dbReference>
<protein>
    <submittedName>
        <fullName evidence="2">SUMO/sentrin specific peptidase 2</fullName>
    </submittedName>
</protein>
<dbReference type="GeneTree" id="ENSGT00940000154951"/>
<reference evidence="2" key="4">
    <citation type="submission" date="2025-09" db="UniProtKB">
        <authorList>
            <consortium name="Ensembl"/>
        </authorList>
    </citation>
    <scope>IDENTIFICATION</scope>
    <source>
        <strain evidence="2">C57BL/6J</strain>
    </source>
</reference>
<accession>A0A338P6Y3</accession>
<reference evidence="2 4" key="1">
    <citation type="journal article" date="2009" name="PLoS Biol.">
        <title>Lineage-specific biology revealed by a finished genome assembly of the mouse.</title>
        <authorList>
            <consortium name="Mouse Genome Sequencing Consortium"/>
            <person name="Church D.M."/>
            <person name="Goodstadt L."/>
            <person name="Hillier L.W."/>
            <person name="Zody M.C."/>
            <person name="Goldstein S."/>
            <person name="She X."/>
            <person name="Bult C.J."/>
            <person name="Agarwala R."/>
            <person name="Cherry J.L."/>
            <person name="DiCuccio M."/>
            <person name="Hlavina W."/>
            <person name="Kapustin Y."/>
            <person name="Meric P."/>
            <person name="Maglott D."/>
            <person name="Birtle Z."/>
            <person name="Marques A.C."/>
            <person name="Graves T."/>
            <person name="Zhou S."/>
            <person name="Teague B."/>
            <person name="Potamousis K."/>
            <person name="Churas C."/>
            <person name="Place M."/>
            <person name="Herschleb J."/>
            <person name="Runnheim R."/>
            <person name="Forrest D."/>
            <person name="Amos-Landgraf J."/>
            <person name="Schwartz D.C."/>
            <person name="Cheng Z."/>
            <person name="Lindblad-Toh K."/>
            <person name="Eichler E.E."/>
            <person name="Ponting C.P."/>
        </authorList>
    </citation>
    <scope>NUCLEOTIDE SEQUENCE [LARGE SCALE GENOMIC DNA]</scope>
    <source>
        <strain evidence="2 4">C57BL/6J</strain>
    </source>
</reference>
<feature type="region of interest" description="Disordered" evidence="1">
    <location>
        <begin position="13"/>
        <end position="34"/>
    </location>
</feature>
<reference evidence="2 4" key="2">
    <citation type="journal article" date="2011" name="PLoS Biol.">
        <title>Modernizing reference genome assemblies.</title>
        <authorList>
            <person name="Church D.M."/>
            <person name="Schneider V.A."/>
            <person name="Graves T."/>
            <person name="Auger K."/>
            <person name="Cunningham F."/>
            <person name="Bouk N."/>
            <person name="Chen H.C."/>
            <person name="Agarwala R."/>
            <person name="McLaren W.M."/>
            <person name="Ritchie G.R."/>
            <person name="Albracht D."/>
            <person name="Kremitzki M."/>
            <person name="Rock S."/>
            <person name="Kotkiewicz H."/>
            <person name="Kremitzki C."/>
            <person name="Wollam A."/>
            <person name="Trani L."/>
            <person name="Fulton L."/>
            <person name="Fulton R."/>
            <person name="Matthews L."/>
            <person name="Whitehead S."/>
            <person name="Chow W."/>
            <person name="Torrance J."/>
            <person name="Dunn M."/>
            <person name="Harden G."/>
            <person name="Threadgold G."/>
            <person name="Wood J."/>
            <person name="Collins J."/>
            <person name="Heath P."/>
            <person name="Griffiths G."/>
            <person name="Pelan S."/>
            <person name="Grafham D."/>
            <person name="Eichler E.E."/>
            <person name="Weinstock G."/>
            <person name="Mardis E.R."/>
            <person name="Wilson R.K."/>
            <person name="Howe K."/>
            <person name="Flicek P."/>
            <person name="Hubbard T."/>
        </authorList>
    </citation>
    <scope>NUCLEOTIDE SEQUENCE [LARGE SCALE GENOMIC DNA]</scope>
    <source>
        <strain evidence="2 4">C57BL/6J</strain>
    </source>
</reference>
<evidence type="ECO:0000313" key="2">
    <source>
        <dbReference type="Ensembl" id="ENSMUSP00000156157.3"/>
    </source>
</evidence>
<organism evidence="2 4">
    <name type="scientific">Mus musculus</name>
    <name type="common">Mouse</name>
    <dbReference type="NCBI Taxonomy" id="10090"/>
    <lineage>
        <taxon>Eukaryota</taxon>
        <taxon>Metazoa</taxon>
        <taxon>Chordata</taxon>
        <taxon>Craniata</taxon>
        <taxon>Vertebrata</taxon>
        <taxon>Euteleostomi</taxon>
        <taxon>Mammalia</taxon>
        <taxon>Eutheria</taxon>
        <taxon>Euarchontoglires</taxon>
        <taxon>Glires</taxon>
        <taxon>Rodentia</taxon>
        <taxon>Myomorpha</taxon>
        <taxon>Muroidea</taxon>
        <taxon>Muridae</taxon>
        <taxon>Murinae</taxon>
        <taxon>Mus</taxon>
        <taxon>Mus</taxon>
    </lineage>
</organism>
<dbReference type="ExpressionAtlas" id="A0A338P6Y3">
    <property type="expression patterns" value="baseline and differential"/>
</dbReference>
<keyword evidence="4" id="KW-1185">Reference proteome</keyword>
<dbReference type="VEuPathDB" id="HostDB:ENSMUSG00000022855"/>
<dbReference type="Bgee" id="ENSMUSG00000022855">
    <property type="expression patterns" value="Expressed in spermatocyte and 252 other cell types or tissues"/>
</dbReference>
<dbReference type="Ensembl" id="ENSMUST00000231632.3">
    <property type="protein sequence ID" value="ENSMUSP00000156157.3"/>
    <property type="gene ID" value="ENSMUSG00000022855.10"/>
</dbReference>
<dbReference type="AlphaFoldDB" id="A0A338P6Y3"/>
<dbReference type="AGR" id="MGI:1923076"/>
<proteinExistence type="predicted"/>
<feature type="compositionally biased region" description="Basic and acidic residues" evidence="1">
    <location>
        <begin position="18"/>
        <end position="34"/>
    </location>
</feature>
<gene>
    <name evidence="2 3" type="primary">Senp2</name>
</gene>
<reference evidence="2" key="3">
    <citation type="submission" date="2025-08" db="UniProtKB">
        <authorList>
            <consortium name="Ensembl"/>
        </authorList>
    </citation>
    <scope>IDENTIFICATION</scope>
    <source>
        <strain evidence="2">C57BL/6J</strain>
    </source>
</reference>
<name>A0A338P6Y3_MOUSE</name>
<sequence length="34" mass="3920">MCCSPDTAPVARCRRGRTAQERVTRSREVDKRLD</sequence>
<evidence type="ECO:0000256" key="1">
    <source>
        <dbReference type="SAM" id="MobiDB-lite"/>
    </source>
</evidence>
<evidence type="ECO:0000313" key="4">
    <source>
        <dbReference type="Proteomes" id="UP000000589"/>
    </source>
</evidence>
<dbReference type="MGI" id="MGI:1923076">
    <property type="gene designation" value="Senp2"/>
</dbReference>
<dbReference type="Antibodypedia" id="33840">
    <property type="antibodies" value="779 antibodies from 36 providers"/>
</dbReference>
<evidence type="ECO:0000313" key="3">
    <source>
        <dbReference type="MGI" id="MGI:1923076"/>
    </source>
</evidence>